<evidence type="ECO:0000313" key="8">
    <source>
        <dbReference type="Proteomes" id="UP000230292"/>
    </source>
</evidence>
<keyword evidence="2" id="KW-0488">Methylation</keyword>
<organism evidence="7 8">
    <name type="scientific">Candidatus Kerfeldbacteria bacterium CG15_BIG_FIL_POST_REV_8_21_14_020_45_12</name>
    <dbReference type="NCBI Taxonomy" id="2014247"/>
    <lineage>
        <taxon>Bacteria</taxon>
        <taxon>Candidatus Kerfeldiibacteriota</taxon>
    </lineage>
</organism>
<dbReference type="NCBIfam" id="TIGR02532">
    <property type="entry name" value="IV_pilin_GFxxxE"/>
    <property type="match status" value="1"/>
</dbReference>
<evidence type="ECO:0000256" key="6">
    <source>
        <dbReference type="SAM" id="Phobius"/>
    </source>
</evidence>
<sequence>MKLQMKSKNQGGFTLLEILLVVAAIAILAGIVILALNPNKQLADTRNAQRRADVNTVLSAVYQFAIDNDGSLPSSIATSSDCSGVSTNEICQSDATSCSGLIDLTDLTTNEEYLTAIPSDPTGSSTNGAGYHIAQSTNGRVTVCAPDAEQGATIEVTR</sequence>
<protein>
    <recommendedName>
        <fullName evidence="9">Pili assembly chaperone</fullName>
    </recommendedName>
</protein>
<evidence type="ECO:0000256" key="2">
    <source>
        <dbReference type="ARBA" id="ARBA00022481"/>
    </source>
</evidence>
<dbReference type="PROSITE" id="PS00409">
    <property type="entry name" value="PROKAR_NTER_METHYL"/>
    <property type="match status" value="1"/>
</dbReference>
<dbReference type="AlphaFoldDB" id="A0A2M7H380"/>
<gene>
    <name evidence="7" type="ORF">COW24_04165</name>
</gene>
<dbReference type="Pfam" id="PF07963">
    <property type="entry name" value="N_methyl"/>
    <property type="match status" value="1"/>
</dbReference>
<name>A0A2M7H380_9BACT</name>
<comment type="caution">
    <text evidence="7">The sequence shown here is derived from an EMBL/GenBank/DDBJ whole genome shotgun (WGS) entry which is preliminary data.</text>
</comment>
<dbReference type="EMBL" id="PFGC01000043">
    <property type="protein sequence ID" value="PIW36659.1"/>
    <property type="molecule type" value="Genomic_DNA"/>
</dbReference>
<dbReference type="GO" id="GO:0015628">
    <property type="term" value="P:protein secretion by the type II secretion system"/>
    <property type="evidence" value="ECO:0007669"/>
    <property type="project" value="InterPro"/>
</dbReference>
<dbReference type="InterPro" id="IPR002416">
    <property type="entry name" value="T2SS_protein-GspH"/>
</dbReference>
<evidence type="ECO:0000256" key="4">
    <source>
        <dbReference type="ARBA" id="ARBA00022989"/>
    </source>
</evidence>
<accession>A0A2M7H380</accession>
<keyword evidence="3 6" id="KW-0812">Transmembrane</keyword>
<dbReference type="InterPro" id="IPR045584">
    <property type="entry name" value="Pilin-like"/>
</dbReference>
<dbReference type="SUPFAM" id="SSF54523">
    <property type="entry name" value="Pili subunits"/>
    <property type="match status" value="1"/>
</dbReference>
<feature type="transmembrane region" description="Helical" evidence="6">
    <location>
        <begin position="12"/>
        <end position="36"/>
    </location>
</feature>
<evidence type="ECO:0000256" key="5">
    <source>
        <dbReference type="ARBA" id="ARBA00023136"/>
    </source>
</evidence>
<proteinExistence type="predicted"/>
<comment type="subcellular location">
    <subcellularLocation>
        <location evidence="1">Membrane</location>
        <topology evidence="1">Single-pass membrane protein</topology>
    </subcellularLocation>
</comment>
<evidence type="ECO:0008006" key="9">
    <source>
        <dbReference type="Google" id="ProtNLM"/>
    </source>
</evidence>
<dbReference type="Gene3D" id="3.30.700.10">
    <property type="entry name" value="Glycoprotein, Type 4 Pilin"/>
    <property type="match status" value="1"/>
</dbReference>
<evidence type="ECO:0000256" key="1">
    <source>
        <dbReference type="ARBA" id="ARBA00004167"/>
    </source>
</evidence>
<dbReference type="GO" id="GO:0016020">
    <property type="term" value="C:membrane"/>
    <property type="evidence" value="ECO:0007669"/>
    <property type="project" value="UniProtKB-SubCell"/>
</dbReference>
<dbReference type="InterPro" id="IPR012902">
    <property type="entry name" value="N_methyl_site"/>
</dbReference>
<evidence type="ECO:0000313" key="7">
    <source>
        <dbReference type="EMBL" id="PIW36659.1"/>
    </source>
</evidence>
<dbReference type="Proteomes" id="UP000230292">
    <property type="component" value="Unassembled WGS sequence"/>
</dbReference>
<evidence type="ECO:0000256" key="3">
    <source>
        <dbReference type="ARBA" id="ARBA00022692"/>
    </source>
</evidence>
<dbReference type="PRINTS" id="PR00885">
    <property type="entry name" value="BCTERIALGSPH"/>
</dbReference>
<keyword evidence="5 6" id="KW-0472">Membrane</keyword>
<reference evidence="7 8" key="1">
    <citation type="submission" date="2017-09" db="EMBL/GenBank/DDBJ databases">
        <title>Depth-based differentiation of microbial function through sediment-hosted aquifers and enrichment of novel symbionts in the deep terrestrial subsurface.</title>
        <authorList>
            <person name="Probst A.J."/>
            <person name="Ladd B."/>
            <person name="Jarett J.K."/>
            <person name="Geller-Mcgrath D.E."/>
            <person name="Sieber C.M."/>
            <person name="Emerson J.B."/>
            <person name="Anantharaman K."/>
            <person name="Thomas B.C."/>
            <person name="Malmstrom R."/>
            <person name="Stieglmeier M."/>
            <person name="Klingl A."/>
            <person name="Woyke T."/>
            <person name="Ryan C.M."/>
            <person name="Banfield J.F."/>
        </authorList>
    </citation>
    <scope>NUCLEOTIDE SEQUENCE [LARGE SCALE GENOMIC DNA]</scope>
    <source>
        <strain evidence="7">CG15_BIG_FIL_POST_REV_8_21_14_020_45_12</strain>
    </source>
</reference>
<keyword evidence="4 6" id="KW-1133">Transmembrane helix</keyword>
<dbReference type="GO" id="GO:0015627">
    <property type="term" value="C:type II protein secretion system complex"/>
    <property type="evidence" value="ECO:0007669"/>
    <property type="project" value="InterPro"/>
</dbReference>